<dbReference type="Pfam" id="PF21529">
    <property type="entry name" value="GLV1-2"/>
    <property type="match status" value="1"/>
</dbReference>
<keyword evidence="3" id="KW-1185">Reference proteome</keyword>
<dbReference type="EMBL" id="KI630643">
    <property type="protein sequence ID" value="EYU34930.1"/>
    <property type="molecule type" value="Genomic_DNA"/>
</dbReference>
<evidence type="ECO:0000256" key="1">
    <source>
        <dbReference type="SAM" id="MobiDB-lite"/>
    </source>
</evidence>
<gene>
    <name evidence="2" type="ORF">MIMGU_mgv1a021432mg</name>
</gene>
<proteinExistence type="predicted"/>
<dbReference type="AlphaFoldDB" id="A0A022R7T4"/>
<evidence type="ECO:0000313" key="2">
    <source>
        <dbReference type="EMBL" id="EYU34930.1"/>
    </source>
</evidence>
<feature type="non-terminal residue" evidence="2">
    <location>
        <position position="1"/>
    </location>
</feature>
<sequence length="71" mass="8326">IRLLKETPLEKHHNNKIQNDEINGKRKEEKMSVKSSPTTTTEKRQPEMYPDILDIAGMDYSQARRKPPIHN</sequence>
<protein>
    <submittedName>
        <fullName evidence="2">Uncharacterized protein</fullName>
    </submittedName>
</protein>
<dbReference type="Proteomes" id="UP000030748">
    <property type="component" value="Unassembled WGS sequence"/>
</dbReference>
<dbReference type="InterPro" id="IPR049306">
    <property type="entry name" value="GLV1-2"/>
</dbReference>
<feature type="region of interest" description="Disordered" evidence="1">
    <location>
        <begin position="1"/>
        <end position="49"/>
    </location>
</feature>
<name>A0A022R7T4_ERYGU</name>
<reference evidence="2" key="1">
    <citation type="journal article" date="2013" name="Proc. Natl. Acad. Sci. U.S.A.">
        <title>Fine-scale variation in meiotic recombination in Mimulus inferred from population shotgun sequencing.</title>
        <authorList>
            <person name="Hellsten U."/>
            <person name="Wright K.M."/>
            <person name="Jenkins J."/>
            <person name="Shu S."/>
            <person name="Yuan Y."/>
            <person name="Wessler S.R."/>
            <person name="Schmutz J."/>
            <person name="Willis J.H."/>
            <person name="Rokhsar D.S."/>
        </authorList>
    </citation>
    <scope>NUCLEOTIDE SEQUENCE [LARGE SCALE GENOMIC DNA]</scope>
</reference>
<evidence type="ECO:0000313" key="3">
    <source>
        <dbReference type="Proteomes" id="UP000030748"/>
    </source>
</evidence>
<accession>A0A022R7T4</accession>
<organism evidence="2 3">
    <name type="scientific">Erythranthe guttata</name>
    <name type="common">Yellow monkey flower</name>
    <name type="synonym">Mimulus guttatus</name>
    <dbReference type="NCBI Taxonomy" id="4155"/>
    <lineage>
        <taxon>Eukaryota</taxon>
        <taxon>Viridiplantae</taxon>
        <taxon>Streptophyta</taxon>
        <taxon>Embryophyta</taxon>
        <taxon>Tracheophyta</taxon>
        <taxon>Spermatophyta</taxon>
        <taxon>Magnoliopsida</taxon>
        <taxon>eudicotyledons</taxon>
        <taxon>Gunneridae</taxon>
        <taxon>Pentapetalae</taxon>
        <taxon>asterids</taxon>
        <taxon>lamiids</taxon>
        <taxon>Lamiales</taxon>
        <taxon>Phrymaceae</taxon>
        <taxon>Erythranthe</taxon>
    </lineage>
</organism>
<feature type="compositionally biased region" description="Basic and acidic residues" evidence="1">
    <location>
        <begin position="1"/>
        <end position="32"/>
    </location>
</feature>